<comment type="similarity">
    <text evidence="3 7">Belongs to the NAD(P)-dependent epimerase/dehydratase family. dTDP-glucose dehydratase subfamily.</text>
</comment>
<dbReference type="InterPro" id="IPR036291">
    <property type="entry name" value="NAD(P)-bd_dom_sf"/>
</dbReference>
<protein>
    <recommendedName>
        <fullName evidence="4 7">dTDP-glucose 4,6-dehydratase</fullName>
        <ecNumber evidence="4 7">4.2.1.46</ecNumber>
    </recommendedName>
</protein>
<comment type="caution">
    <text evidence="9">The sequence shown here is derived from an EMBL/GenBank/DDBJ whole genome shotgun (WGS) entry which is preliminary data.</text>
</comment>
<sequence length="374" mass="42438">MPNTDIFPEKRLLVTGGAGFIGANFCHYWLQQHPRATLVVLDALTYAGNRHSLAGLEARPSFRFVQGDINDEALVVRLLRDHRLNVVVHFAAESHVDRSIHDPDAFIRSNILGTHSLLRAAKTVWLDDPQGSVPHRFHHISTDEVYGSLSPGDAPFREDTPYAPNSPYAASKAGSDHLVRAYHHTYGLQTTTSNCSNNYGPFHFPEKLIPLVILNILHGKTLPIYGDGRQIRDWLYVEDHCRGIAQILERGTVGESYNIGGCNEWSNLDIVELICAEIDAIFAQDGAWLRRYPQAAPAHGRPSAELIQHVRDRPGHDRRYAIDASKIRKELGFAPQYTFAEGIRQTIRWYLEHREWWQPVLDGSYRDWIARHYG</sequence>
<gene>
    <name evidence="9" type="ORF">BAE30_03615</name>
</gene>
<evidence type="ECO:0000256" key="3">
    <source>
        <dbReference type="ARBA" id="ARBA00008178"/>
    </source>
</evidence>
<dbReference type="Gene3D" id="3.40.50.720">
    <property type="entry name" value="NAD(P)-binding Rossmann-like Domain"/>
    <property type="match status" value="1"/>
</dbReference>
<dbReference type="Gene3D" id="3.90.25.10">
    <property type="entry name" value="UDP-galactose 4-epimerase, domain 1"/>
    <property type="match status" value="1"/>
</dbReference>
<dbReference type="NCBIfam" id="TIGR01181">
    <property type="entry name" value="dTDP_gluc_dehyt"/>
    <property type="match status" value="1"/>
</dbReference>
<dbReference type="Proteomes" id="UP000175707">
    <property type="component" value="Unassembled WGS sequence"/>
</dbReference>
<proteinExistence type="inferred from homology"/>
<dbReference type="EMBL" id="LZYH01000324">
    <property type="protein sequence ID" value="OFC61866.1"/>
    <property type="molecule type" value="Genomic_DNA"/>
</dbReference>
<evidence type="ECO:0000256" key="7">
    <source>
        <dbReference type="RuleBase" id="RU004473"/>
    </source>
</evidence>
<evidence type="ECO:0000256" key="5">
    <source>
        <dbReference type="ARBA" id="ARBA00023027"/>
    </source>
</evidence>
<evidence type="ECO:0000259" key="8">
    <source>
        <dbReference type="Pfam" id="PF16363"/>
    </source>
</evidence>
<dbReference type="InterPro" id="IPR005888">
    <property type="entry name" value="dTDP_Gluc_deHydtase"/>
</dbReference>
<dbReference type="GO" id="GO:0008460">
    <property type="term" value="F:dTDP-glucose 4,6-dehydratase activity"/>
    <property type="evidence" value="ECO:0007669"/>
    <property type="project" value="UniProtKB-EC"/>
</dbReference>
<evidence type="ECO:0000313" key="9">
    <source>
        <dbReference type="EMBL" id="OFC61866.1"/>
    </source>
</evidence>
<evidence type="ECO:0000256" key="1">
    <source>
        <dbReference type="ARBA" id="ARBA00001539"/>
    </source>
</evidence>
<dbReference type="Pfam" id="PF16363">
    <property type="entry name" value="GDP_Man_Dehyd"/>
    <property type="match status" value="1"/>
</dbReference>
<evidence type="ECO:0000256" key="6">
    <source>
        <dbReference type="ARBA" id="ARBA00023239"/>
    </source>
</evidence>
<evidence type="ECO:0000256" key="4">
    <source>
        <dbReference type="ARBA" id="ARBA00011990"/>
    </source>
</evidence>
<organism evidence="9 10">
    <name type="scientific">Acidithiobacillus caldus</name>
    <dbReference type="NCBI Taxonomy" id="33059"/>
    <lineage>
        <taxon>Bacteria</taxon>
        <taxon>Pseudomonadati</taxon>
        <taxon>Pseudomonadota</taxon>
        <taxon>Acidithiobacillia</taxon>
        <taxon>Acidithiobacillales</taxon>
        <taxon>Acidithiobacillaceae</taxon>
        <taxon>Acidithiobacillus</taxon>
    </lineage>
</organism>
<feature type="domain" description="NAD(P)-binding" evidence="8">
    <location>
        <begin position="13"/>
        <end position="346"/>
    </location>
</feature>
<keyword evidence="6 7" id="KW-0456">Lyase</keyword>
<dbReference type="SUPFAM" id="SSF51735">
    <property type="entry name" value="NAD(P)-binding Rossmann-fold domains"/>
    <property type="match status" value="1"/>
</dbReference>
<accession>A0A1E7YZA6</accession>
<comment type="cofactor">
    <cofactor evidence="2 7">
        <name>NAD(+)</name>
        <dbReference type="ChEBI" id="CHEBI:57540"/>
    </cofactor>
</comment>
<dbReference type="CDD" id="cd05246">
    <property type="entry name" value="dTDP_GD_SDR_e"/>
    <property type="match status" value="1"/>
</dbReference>
<keyword evidence="5" id="KW-0520">NAD</keyword>
<comment type="catalytic activity">
    <reaction evidence="1 7">
        <text>dTDP-alpha-D-glucose = dTDP-4-dehydro-6-deoxy-alpha-D-glucose + H2O</text>
        <dbReference type="Rhea" id="RHEA:17221"/>
        <dbReference type="ChEBI" id="CHEBI:15377"/>
        <dbReference type="ChEBI" id="CHEBI:57477"/>
        <dbReference type="ChEBI" id="CHEBI:57649"/>
        <dbReference type="EC" id="4.2.1.46"/>
    </reaction>
</comment>
<dbReference type="GO" id="GO:0009225">
    <property type="term" value="P:nucleotide-sugar metabolic process"/>
    <property type="evidence" value="ECO:0007669"/>
    <property type="project" value="InterPro"/>
</dbReference>
<dbReference type="EC" id="4.2.1.46" evidence="4 7"/>
<reference evidence="9 10" key="1">
    <citation type="submission" date="2016-06" db="EMBL/GenBank/DDBJ databases">
        <title>Gene turnover analysis identifies the evolutionary adaptation of the extremophile Acidithiobacillus caldus.</title>
        <authorList>
            <person name="Zhang X."/>
        </authorList>
    </citation>
    <scope>NUCLEOTIDE SEQUENCE [LARGE SCALE GENOMIC DNA]</scope>
    <source>
        <strain evidence="9 10">S1</strain>
    </source>
</reference>
<evidence type="ECO:0000313" key="10">
    <source>
        <dbReference type="Proteomes" id="UP000175707"/>
    </source>
</evidence>
<dbReference type="AlphaFoldDB" id="A0A1E7YZA6"/>
<dbReference type="InterPro" id="IPR016040">
    <property type="entry name" value="NAD(P)-bd_dom"/>
</dbReference>
<evidence type="ECO:0000256" key="2">
    <source>
        <dbReference type="ARBA" id="ARBA00001911"/>
    </source>
</evidence>
<dbReference type="PANTHER" id="PTHR43000">
    <property type="entry name" value="DTDP-D-GLUCOSE 4,6-DEHYDRATASE-RELATED"/>
    <property type="match status" value="1"/>
</dbReference>
<name>A0A1E7YZA6_9PROT</name>